<reference evidence="5 6" key="1">
    <citation type="submission" date="2016-06" db="EMBL/GenBank/DDBJ databases">
        <title>First insights into the genetic diversity and population structure of in the Bacillus cereus group bacteria from diverse marine environments.</title>
        <authorList>
            <person name="Liu Y."/>
            <person name="Lai Q."/>
            <person name="Shao Z."/>
        </authorList>
    </citation>
    <scope>NUCLEOTIDE SEQUENCE [LARGE SCALE GENOMIC DNA]</scope>
    <source>
        <strain evidence="5 6">NH24A2</strain>
    </source>
</reference>
<evidence type="ECO:0000313" key="6">
    <source>
        <dbReference type="Proteomes" id="UP000182788"/>
    </source>
</evidence>
<accession>A0A1J9UHF2</accession>
<feature type="DNA-binding region" description="H-T-H motif" evidence="3">
    <location>
        <begin position="32"/>
        <end position="51"/>
    </location>
</feature>
<dbReference type="EMBL" id="MAOI01000079">
    <property type="protein sequence ID" value="OJD78110.1"/>
    <property type="molecule type" value="Genomic_DNA"/>
</dbReference>
<dbReference type="GO" id="GO:0003700">
    <property type="term" value="F:DNA-binding transcription factor activity"/>
    <property type="evidence" value="ECO:0007669"/>
    <property type="project" value="InterPro"/>
</dbReference>
<dbReference type="RefSeq" id="WP_071719440.1">
    <property type="nucleotide sequence ID" value="NZ_CBCSHB010000032.1"/>
</dbReference>
<evidence type="ECO:0000256" key="1">
    <source>
        <dbReference type="ARBA" id="ARBA00022491"/>
    </source>
</evidence>
<dbReference type="InterPro" id="IPR050624">
    <property type="entry name" value="HTH-type_Tx_Regulator"/>
</dbReference>
<dbReference type="GeneID" id="87593297"/>
<keyword evidence="1" id="KW-0678">Repressor</keyword>
<dbReference type="AlphaFoldDB" id="A0A1J9UHF2"/>
<dbReference type="Proteomes" id="UP000182788">
    <property type="component" value="Unassembled WGS sequence"/>
</dbReference>
<dbReference type="PANTHER" id="PTHR43479:SF11">
    <property type="entry name" value="ACREF_ENVCD OPERON REPRESSOR-RELATED"/>
    <property type="match status" value="1"/>
</dbReference>
<dbReference type="Pfam" id="PF00440">
    <property type="entry name" value="TetR_N"/>
    <property type="match status" value="1"/>
</dbReference>
<dbReference type="Gene3D" id="1.10.357.10">
    <property type="entry name" value="Tetracycline Repressor, domain 2"/>
    <property type="match status" value="1"/>
</dbReference>
<organism evidence="5 6">
    <name type="scientific">Bacillus paramycoides</name>
    <dbReference type="NCBI Taxonomy" id="2026194"/>
    <lineage>
        <taxon>Bacteria</taxon>
        <taxon>Bacillati</taxon>
        <taxon>Bacillota</taxon>
        <taxon>Bacilli</taxon>
        <taxon>Bacillales</taxon>
        <taxon>Bacillaceae</taxon>
        <taxon>Bacillus</taxon>
        <taxon>Bacillus cereus group</taxon>
    </lineage>
</organism>
<dbReference type="InterPro" id="IPR001647">
    <property type="entry name" value="HTH_TetR"/>
</dbReference>
<dbReference type="PROSITE" id="PS50977">
    <property type="entry name" value="HTH_TETR_2"/>
    <property type="match status" value="1"/>
</dbReference>
<sequence>MTKRRYDGELAKQIIAEKATELFSLKGYTRTSIEDIAKASGYSKGHIYYHYKNKENLFVYLAKNSMRNWHEKWITAEKDYKNATEKLYGMANYVLYNYTTPLLKAGQELASDPSTNSSTVQQLYGLAVVPLTAYQQILDEGIKSGEFFINNIENSSLLLGAWLGGLCQFIYSIETEELELLFEEAITIFLLSISNKPV</sequence>
<evidence type="ECO:0000259" key="4">
    <source>
        <dbReference type="PROSITE" id="PS50977"/>
    </source>
</evidence>
<name>A0A1J9UHF2_9BACI</name>
<dbReference type="InterPro" id="IPR013571">
    <property type="entry name" value="Tscrpt_reg_QacR_C"/>
</dbReference>
<gene>
    <name evidence="5" type="ORF">BAU28_02465</name>
</gene>
<evidence type="ECO:0000256" key="3">
    <source>
        <dbReference type="PROSITE-ProRule" id="PRU00335"/>
    </source>
</evidence>
<dbReference type="PRINTS" id="PR00455">
    <property type="entry name" value="HTHTETR"/>
</dbReference>
<proteinExistence type="predicted"/>
<dbReference type="InterPro" id="IPR009057">
    <property type="entry name" value="Homeodomain-like_sf"/>
</dbReference>
<dbReference type="GO" id="GO:0003677">
    <property type="term" value="F:DNA binding"/>
    <property type="evidence" value="ECO:0007669"/>
    <property type="project" value="UniProtKB-UniRule"/>
</dbReference>
<feature type="domain" description="HTH tetR-type" evidence="4">
    <location>
        <begin position="9"/>
        <end position="69"/>
    </location>
</feature>
<keyword evidence="2 3" id="KW-0238">DNA-binding</keyword>
<dbReference type="SUPFAM" id="SSF46689">
    <property type="entry name" value="Homeodomain-like"/>
    <property type="match status" value="1"/>
</dbReference>
<protein>
    <submittedName>
        <fullName evidence="5">TetR family transcriptional regulator</fullName>
    </submittedName>
</protein>
<dbReference type="Pfam" id="PF08360">
    <property type="entry name" value="TetR_C_5"/>
    <property type="match status" value="1"/>
</dbReference>
<evidence type="ECO:0000256" key="2">
    <source>
        <dbReference type="ARBA" id="ARBA00023125"/>
    </source>
</evidence>
<evidence type="ECO:0000313" key="5">
    <source>
        <dbReference type="EMBL" id="OJD78110.1"/>
    </source>
</evidence>
<dbReference type="GO" id="GO:0045892">
    <property type="term" value="P:negative regulation of DNA-templated transcription"/>
    <property type="evidence" value="ECO:0007669"/>
    <property type="project" value="InterPro"/>
</dbReference>
<dbReference type="SUPFAM" id="SSF48498">
    <property type="entry name" value="Tetracyclin repressor-like, C-terminal domain"/>
    <property type="match status" value="1"/>
</dbReference>
<comment type="caution">
    <text evidence="5">The sequence shown here is derived from an EMBL/GenBank/DDBJ whole genome shotgun (WGS) entry which is preliminary data.</text>
</comment>
<dbReference type="InterPro" id="IPR036271">
    <property type="entry name" value="Tet_transcr_reg_TetR-rel_C_sf"/>
</dbReference>
<dbReference type="PANTHER" id="PTHR43479">
    <property type="entry name" value="ACREF/ENVCD OPERON REPRESSOR-RELATED"/>
    <property type="match status" value="1"/>
</dbReference>
<dbReference type="Gene3D" id="1.10.10.60">
    <property type="entry name" value="Homeodomain-like"/>
    <property type="match status" value="1"/>
</dbReference>